<evidence type="ECO:0000256" key="2">
    <source>
        <dbReference type="ARBA" id="ARBA00022475"/>
    </source>
</evidence>
<dbReference type="InterPro" id="IPR003660">
    <property type="entry name" value="HAMP_dom"/>
</dbReference>
<evidence type="ECO:0000256" key="5">
    <source>
        <dbReference type="ARBA" id="ARBA00022989"/>
    </source>
</evidence>
<evidence type="ECO:0000256" key="6">
    <source>
        <dbReference type="ARBA" id="ARBA00023136"/>
    </source>
</evidence>
<dbReference type="Gene3D" id="6.10.340.10">
    <property type="match status" value="1"/>
</dbReference>
<name>A0A9D6V5F3_9BACT</name>
<dbReference type="SMART" id="SM00304">
    <property type="entry name" value="HAMP"/>
    <property type="match status" value="3"/>
</dbReference>
<keyword evidence="4 10" id="KW-0812">Transmembrane</keyword>
<dbReference type="CDD" id="cd12912">
    <property type="entry name" value="PDC2_MCP_like"/>
    <property type="match status" value="1"/>
</dbReference>
<evidence type="ECO:0000259" key="12">
    <source>
        <dbReference type="PROSITE" id="PS50885"/>
    </source>
</evidence>
<sequence length="804" mass="86383">MKILKSMPLGGSLRNKLLLYFLLIALIPFAVSGFVGYNTIVTEAENSAKRELRAIAEAAAGSLNVFMNDRVSDVLVWADLRLIKEALEVAEVREDASETMREMVKLYGSYEGIFLLDAKGNCVASSWPASVGTDFSAQEGFKGARGGKLTLRDAHFSKLVEQIDPASKGWTGAIAAPVKIGGNVTGVVLAYLKWSPIEEIINSVKVAESGYIWVVSNKYKPIIHPNKALYDQDITGPKINLPTLDEAIKRKDSEHVYQFTNVKTGKLDNKIVGIHYSGGLGNFAGLGWILGAGADRSEVMAYLPIIVRNNTIVAAVVMVFVIIAALVIAATISRPITNLASTMSQVGENLDLTLRSQVTTRDETGRASETFNGLLERLQGSFATVLEGVAKVRHSAGAVNEITQNIMVNATAQAERARNVLERVAAMGETAAQVSSNAENTLKSATVTQESLQKMATDMEGMAKSAGDQDVQSREGESVVDAMGATAREVAGKANEQFNAARDTSEAVNRMVQTIEEMAKSAVEAARQSEITDRYAREGGFAVDKVVEGMRAIADSSEQINEIMVVISSIAEQTNLLALNAAIEAARAGEHGKGFAVVADEVRKLAERTAESTNEIADLIKASNKRVEEGERLSATSRDALNQIQEAVARTNSLIGGISEGTVREAKDAADVQKAMERLTGLAQDILGLTAEQAKRRERASGLMGEIRDLSRSVLERAGAQVETSAAVTQEMEQVTARAENITKLTGLQTERAAVLRQIMSEMSDVATRNAQGAAGASQTTDELARTAEELGQLVEQFRISREI</sequence>
<evidence type="ECO:0000256" key="9">
    <source>
        <dbReference type="PROSITE-ProRule" id="PRU00284"/>
    </source>
</evidence>
<dbReference type="PROSITE" id="PS50111">
    <property type="entry name" value="CHEMOTAXIS_TRANSDUC_2"/>
    <property type="match status" value="1"/>
</dbReference>
<keyword evidence="3" id="KW-0145">Chemotaxis</keyword>
<accession>A0A9D6V5F3</accession>
<keyword evidence="5 10" id="KW-1133">Transmembrane helix</keyword>
<evidence type="ECO:0000256" key="10">
    <source>
        <dbReference type="SAM" id="Phobius"/>
    </source>
</evidence>
<evidence type="ECO:0000256" key="3">
    <source>
        <dbReference type="ARBA" id="ARBA00022500"/>
    </source>
</evidence>
<protein>
    <submittedName>
        <fullName evidence="13">HAMP domain-containing protein</fullName>
    </submittedName>
</protein>
<dbReference type="InterPro" id="IPR004089">
    <property type="entry name" value="MCPsignal_dom"/>
</dbReference>
<dbReference type="InterPro" id="IPR004090">
    <property type="entry name" value="Chemotax_Me-accpt_rcpt"/>
</dbReference>
<evidence type="ECO:0000256" key="7">
    <source>
        <dbReference type="ARBA" id="ARBA00023224"/>
    </source>
</evidence>
<dbReference type="SUPFAM" id="SSF58104">
    <property type="entry name" value="Methyl-accepting chemotaxis protein (MCP) signaling domain"/>
    <property type="match status" value="3"/>
</dbReference>
<proteinExistence type="inferred from homology"/>
<keyword evidence="6 10" id="KW-0472">Membrane</keyword>
<evidence type="ECO:0000256" key="8">
    <source>
        <dbReference type="ARBA" id="ARBA00029447"/>
    </source>
</evidence>
<dbReference type="GO" id="GO:0004888">
    <property type="term" value="F:transmembrane signaling receptor activity"/>
    <property type="evidence" value="ECO:0007669"/>
    <property type="project" value="InterPro"/>
</dbReference>
<dbReference type="AlphaFoldDB" id="A0A9D6V5F3"/>
<dbReference type="Proteomes" id="UP000807825">
    <property type="component" value="Unassembled WGS sequence"/>
</dbReference>
<evidence type="ECO:0000313" key="14">
    <source>
        <dbReference type="Proteomes" id="UP000807825"/>
    </source>
</evidence>
<dbReference type="InterPro" id="IPR033479">
    <property type="entry name" value="dCache_1"/>
</dbReference>
<dbReference type="Pfam" id="PF00015">
    <property type="entry name" value="MCPsignal"/>
    <property type="match status" value="1"/>
</dbReference>
<evidence type="ECO:0000313" key="13">
    <source>
        <dbReference type="EMBL" id="MBI5249472.1"/>
    </source>
</evidence>
<dbReference type="GO" id="GO:0007165">
    <property type="term" value="P:signal transduction"/>
    <property type="evidence" value="ECO:0007669"/>
    <property type="project" value="UniProtKB-KW"/>
</dbReference>
<dbReference type="PRINTS" id="PR00260">
    <property type="entry name" value="CHEMTRNSDUCR"/>
</dbReference>
<evidence type="ECO:0000259" key="11">
    <source>
        <dbReference type="PROSITE" id="PS50111"/>
    </source>
</evidence>
<comment type="caution">
    <text evidence="13">The sequence shown here is derived from an EMBL/GenBank/DDBJ whole genome shotgun (WGS) entry which is preliminary data.</text>
</comment>
<feature type="domain" description="Methyl-accepting transducer" evidence="11">
    <location>
        <begin position="472"/>
        <end position="694"/>
    </location>
</feature>
<evidence type="ECO:0000256" key="1">
    <source>
        <dbReference type="ARBA" id="ARBA00004651"/>
    </source>
</evidence>
<dbReference type="GO" id="GO:0006935">
    <property type="term" value="P:chemotaxis"/>
    <property type="evidence" value="ECO:0007669"/>
    <property type="project" value="UniProtKB-KW"/>
</dbReference>
<comment type="similarity">
    <text evidence="8">Belongs to the methyl-accepting chemotaxis (MCP) protein family.</text>
</comment>
<evidence type="ECO:0000256" key="4">
    <source>
        <dbReference type="ARBA" id="ARBA00022692"/>
    </source>
</evidence>
<feature type="transmembrane region" description="Helical" evidence="10">
    <location>
        <begin position="312"/>
        <end position="333"/>
    </location>
</feature>
<gene>
    <name evidence="13" type="ORF">HY912_08260</name>
</gene>
<dbReference type="Pfam" id="PF02743">
    <property type="entry name" value="dCache_1"/>
    <property type="match status" value="1"/>
</dbReference>
<comment type="subcellular location">
    <subcellularLocation>
        <location evidence="1">Cell membrane</location>
        <topology evidence="1">Multi-pass membrane protein</topology>
    </subcellularLocation>
</comment>
<dbReference type="PANTHER" id="PTHR32089:SF112">
    <property type="entry name" value="LYSOZYME-LIKE PROTEIN-RELATED"/>
    <property type="match status" value="1"/>
</dbReference>
<dbReference type="Pfam" id="PF00672">
    <property type="entry name" value="HAMP"/>
    <property type="match status" value="1"/>
</dbReference>
<dbReference type="CDD" id="cd06225">
    <property type="entry name" value="HAMP"/>
    <property type="match status" value="1"/>
</dbReference>
<dbReference type="CDD" id="cd12914">
    <property type="entry name" value="PDC1_DGC_like"/>
    <property type="match status" value="1"/>
</dbReference>
<dbReference type="EMBL" id="JACRDE010000224">
    <property type="protein sequence ID" value="MBI5249472.1"/>
    <property type="molecule type" value="Genomic_DNA"/>
</dbReference>
<dbReference type="SMART" id="SM00283">
    <property type="entry name" value="MA"/>
    <property type="match status" value="1"/>
</dbReference>
<reference evidence="13" key="1">
    <citation type="submission" date="2020-07" db="EMBL/GenBank/DDBJ databases">
        <title>Huge and variable diversity of episymbiotic CPR bacteria and DPANN archaea in groundwater ecosystems.</title>
        <authorList>
            <person name="He C.Y."/>
            <person name="Keren R."/>
            <person name="Whittaker M."/>
            <person name="Farag I.F."/>
            <person name="Doudna J."/>
            <person name="Cate J.H.D."/>
            <person name="Banfield J.F."/>
        </authorList>
    </citation>
    <scope>NUCLEOTIDE SEQUENCE</scope>
    <source>
        <strain evidence="13">NC_groundwater_1664_Pr3_B-0.1um_52_9</strain>
    </source>
</reference>
<organism evidence="13 14">
    <name type="scientific">Desulfomonile tiedjei</name>
    <dbReference type="NCBI Taxonomy" id="2358"/>
    <lineage>
        <taxon>Bacteria</taxon>
        <taxon>Pseudomonadati</taxon>
        <taxon>Thermodesulfobacteriota</taxon>
        <taxon>Desulfomonilia</taxon>
        <taxon>Desulfomonilales</taxon>
        <taxon>Desulfomonilaceae</taxon>
        <taxon>Desulfomonile</taxon>
    </lineage>
</organism>
<dbReference type="GO" id="GO:0005886">
    <property type="term" value="C:plasma membrane"/>
    <property type="evidence" value="ECO:0007669"/>
    <property type="project" value="UniProtKB-SubCell"/>
</dbReference>
<dbReference type="PROSITE" id="PS50885">
    <property type="entry name" value="HAMP"/>
    <property type="match status" value="1"/>
</dbReference>
<keyword evidence="2" id="KW-1003">Cell membrane</keyword>
<dbReference type="Gene3D" id="1.10.287.950">
    <property type="entry name" value="Methyl-accepting chemotaxis protein"/>
    <property type="match status" value="1"/>
</dbReference>
<dbReference type="Gene3D" id="3.30.450.20">
    <property type="entry name" value="PAS domain"/>
    <property type="match status" value="2"/>
</dbReference>
<dbReference type="PANTHER" id="PTHR32089">
    <property type="entry name" value="METHYL-ACCEPTING CHEMOTAXIS PROTEIN MCPB"/>
    <property type="match status" value="1"/>
</dbReference>
<keyword evidence="7 9" id="KW-0807">Transducer</keyword>
<feature type="domain" description="HAMP" evidence="12">
    <location>
        <begin position="330"/>
        <end position="383"/>
    </location>
</feature>